<dbReference type="STRING" id="1943.AQJ64_37755"/>
<comment type="caution">
    <text evidence="2">The sequence shown here is derived from an EMBL/GenBank/DDBJ whole genome shotgun (WGS) entry which is preliminary data.</text>
</comment>
<reference evidence="2 3" key="1">
    <citation type="submission" date="2015-10" db="EMBL/GenBank/DDBJ databases">
        <title>Draft genome sequence of Streptomyces griseoruber DSM 40281, type strain for the species Streptomyces griseoruber.</title>
        <authorList>
            <person name="Ruckert C."/>
            <person name="Winkler A."/>
            <person name="Kalinowski J."/>
            <person name="Kampfer P."/>
            <person name="Glaeser S."/>
        </authorList>
    </citation>
    <scope>NUCLEOTIDE SEQUENCE [LARGE SCALE GENOMIC DNA]</scope>
    <source>
        <strain evidence="2 3">DSM 40281</strain>
    </source>
</reference>
<dbReference type="SUPFAM" id="SSF48264">
    <property type="entry name" value="Cytochrome P450"/>
    <property type="match status" value="1"/>
</dbReference>
<keyword evidence="3" id="KW-1185">Reference proteome</keyword>
<dbReference type="GO" id="GO:0020037">
    <property type="term" value="F:heme binding"/>
    <property type="evidence" value="ECO:0007669"/>
    <property type="project" value="InterPro"/>
</dbReference>
<proteinExistence type="predicted"/>
<dbReference type="GO" id="GO:0004497">
    <property type="term" value="F:monooxygenase activity"/>
    <property type="evidence" value="ECO:0007669"/>
    <property type="project" value="InterPro"/>
</dbReference>
<dbReference type="GO" id="GO:0005506">
    <property type="term" value="F:iron ion binding"/>
    <property type="evidence" value="ECO:0007669"/>
    <property type="project" value="InterPro"/>
</dbReference>
<evidence type="ECO:0008006" key="4">
    <source>
        <dbReference type="Google" id="ProtNLM"/>
    </source>
</evidence>
<dbReference type="GO" id="GO:0016705">
    <property type="term" value="F:oxidoreductase activity, acting on paired donors, with incorporation or reduction of molecular oxygen"/>
    <property type="evidence" value="ECO:0007669"/>
    <property type="project" value="InterPro"/>
</dbReference>
<evidence type="ECO:0000313" key="2">
    <source>
        <dbReference type="EMBL" id="KUN76328.1"/>
    </source>
</evidence>
<protein>
    <recommendedName>
        <fullName evidence="4">Cytochrome</fullName>
    </recommendedName>
</protein>
<evidence type="ECO:0000313" key="3">
    <source>
        <dbReference type="Proteomes" id="UP000052982"/>
    </source>
</evidence>
<sequence>MADTLTGPVPEAPDAVPEFPMPRAAGCPFDPPPALRELQERAPPTRVRLWDGTEPWLVTRHADQRALLGDPRVGADTDSPGYPPSPRA</sequence>
<gene>
    <name evidence="2" type="ORF">AQJ64_37755</name>
</gene>
<evidence type="ECO:0000256" key="1">
    <source>
        <dbReference type="SAM" id="MobiDB-lite"/>
    </source>
</evidence>
<feature type="region of interest" description="Disordered" evidence="1">
    <location>
        <begin position="1"/>
        <end position="31"/>
    </location>
</feature>
<dbReference type="AlphaFoldDB" id="A0A101SM61"/>
<dbReference type="Proteomes" id="UP000052982">
    <property type="component" value="Unassembled WGS sequence"/>
</dbReference>
<accession>A0A101SM61</accession>
<dbReference type="EMBL" id="LMWW01000066">
    <property type="protein sequence ID" value="KUN76328.1"/>
    <property type="molecule type" value="Genomic_DNA"/>
</dbReference>
<name>A0A101SM61_9ACTN</name>
<dbReference type="InterPro" id="IPR036396">
    <property type="entry name" value="Cyt_P450_sf"/>
</dbReference>
<feature type="region of interest" description="Disordered" evidence="1">
    <location>
        <begin position="67"/>
        <end position="88"/>
    </location>
</feature>
<organism evidence="2 3">
    <name type="scientific">Streptomyces griseoruber</name>
    <dbReference type="NCBI Taxonomy" id="1943"/>
    <lineage>
        <taxon>Bacteria</taxon>
        <taxon>Bacillati</taxon>
        <taxon>Actinomycetota</taxon>
        <taxon>Actinomycetes</taxon>
        <taxon>Kitasatosporales</taxon>
        <taxon>Streptomycetaceae</taxon>
        <taxon>Streptomyces</taxon>
    </lineage>
</organism>
<dbReference type="Gene3D" id="1.10.630.10">
    <property type="entry name" value="Cytochrome P450"/>
    <property type="match status" value="1"/>
</dbReference>